<reference evidence="3 4" key="1">
    <citation type="submission" date="2020-02" db="EMBL/GenBank/DDBJ databases">
        <title>Whole-genome analyses of novel actinobacteria.</title>
        <authorList>
            <person name="Sahin N."/>
            <person name="Tokatli A."/>
        </authorList>
    </citation>
    <scope>NUCLEOTIDE SEQUENCE [LARGE SCALE GENOMIC DNA]</scope>
    <source>
        <strain evidence="3 4">YC504</strain>
    </source>
</reference>
<dbReference type="AlphaFoldDB" id="A0A6G4XW73"/>
<organism evidence="3 4">
    <name type="scientific">Streptomyces mesophilus</name>
    <dbReference type="NCBI Taxonomy" id="1775132"/>
    <lineage>
        <taxon>Bacteria</taxon>
        <taxon>Bacillati</taxon>
        <taxon>Actinomycetota</taxon>
        <taxon>Actinomycetes</taxon>
        <taxon>Kitasatosporales</taxon>
        <taxon>Streptomycetaceae</taxon>
        <taxon>Streptomyces</taxon>
    </lineage>
</organism>
<evidence type="ECO:0000313" key="3">
    <source>
        <dbReference type="EMBL" id="NGO80944.1"/>
    </source>
</evidence>
<dbReference type="GO" id="GO:0016151">
    <property type="term" value="F:nickel cation binding"/>
    <property type="evidence" value="ECO:0007669"/>
    <property type="project" value="UniProtKB-UniRule"/>
</dbReference>
<dbReference type="Pfam" id="PF01774">
    <property type="entry name" value="UreD"/>
    <property type="match status" value="1"/>
</dbReference>
<comment type="caution">
    <text evidence="3">The sequence shown here is derived from an EMBL/GenBank/DDBJ whole genome shotgun (WGS) entry which is preliminary data.</text>
</comment>
<evidence type="ECO:0000313" key="4">
    <source>
        <dbReference type="Proteomes" id="UP000481109"/>
    </source>
</evidence>
<sequence length="286" mass="29340">MTAEAVAVAPVGVPAPASALSESALPESAPPAGPAPTGIRATARITARRHGSGATVLPVLEGEGPLAVRRIRGADGEARVALVGAMSAPLGGDRLTVRAAAEDEARLRVTSTAATIALPGQRGEPAYYDVELTVGQGAALHWLPEQLISARGSDLHVTTRADVTEDGVLVLREEQVLGRSGETPGRLTSRMTIWIAGRTLLDQELSCGPGAPAGWDGPAVLGGLRALGQLLVVRPEFTEAPVQPCMLGEHASLTPLAGPAALVTAVARDGLAVRRVLDTALESLMR</sequence>
<proteinExistence type="inferred from homology"/>
<keyword evidence="1 2" id="KW-0143">Chaperone</keyword>
<comment type="function">
    <text evidence="2">Required for maturation of urease via the functional incorporation of the urease nickel metallocenter.</text>
</comment>
<evidence type="ECO:0000256" key="2">
    <source>
        <dbReference type="HAMAP-Rule" id="MF_01384"/>
    </source>
</evidence>
<dbReference type="EMBL" id="JAAKZW010000265">
    <property type="protein sequence ID" value="NGO80944.1"/>
    <property type="molecule type" value="Genomic_DNA"/>
</dbReference>
<keyword evidence="4" id="KW-1185">Reference proteome</keyword>
<keyword evidence="2" id="KW-0963">Cytoplasm</keyword>
<accession>A0A6G4XW73</accession>
<dbReference type="GO" id="GO:0005737">
    <property type="term" value="C:cytoplasm"/>
    <property type="evidence" value="ECO:0007669"/>
    <property type="project" value="UniProtKB-SubCell"/>
</dbReference>
<name>A0A6G4XW73_9ACTN</name>
<comment type="similarity">
    <text evidence="2">Belongs to the UreD family.</text>
</comment>
<keyword evidence="2" id="KW-0996">Nickel insertion</keyword>
<dbReference type="HAMAP" id="MF_01384">
    <property type="entry name" value="UreD"/>
    <property type="match status" value="1"/>
</dbReference>
<dbReference type="Proteomes" id="UP000481109">
    <property type="component" value="Unassembled WGS sequence"/>
</dbReference>
<dbReference type="RefSeq" id="WP_165336352.1">
    <property type="nucleotide sequence ID" value="NZ_JAAKZW010000265.1"/>
</dbReference>
<dbReference type="InterPro" id="IPR002669">
    <property type="entry name" value="UreD"/>
</dbReference>
<comment type="subcellular location">
    <subcellularLocation>
        <location evidence="2">Cytoplasm</location>
    </subcellularLocation>
</comment>
<comment type="subunit">
    <text evidence="2">UreD, UreF and UreG form a complex that acts as a GTP-hydrolysis-dependent molecular chaperone, activating the urease apoprotein by helping to assemble the nickel containing metallocenter of UreC. The UreE protein probably delivers the nickel.</text>
</comment>
<protein>
    <recommendedName>
        <fullName evidence="2">Urease accessory protein UreD</fullName>
    </recommendedName>
</protein>
<gene>
    <name evidence="2" type="primary">ureD</name>
    <name evidence="3" type="ORF">G6045_35585</name>
</gene>
<evidence type="ECO:0000256" key="1">
    <source>
        <dbReference type="ARBA" id="ARBA00023186"/>
    </source>
</evidence>